<dbReference type="STRING" id="1219032.GCA_001515545_00755"/>
<dbReference type="EMBL" id="PDEA01000001">
    <property type="protein sequence ID" value="PEH90059.1"/>
    <property type="molecule type" value="Genomic_DNA"/>
</dbReference>
<dbReference type="AlphaFoldDB" id="A0A2A7UXI1"/>
<dbReference type="InterPro" id="IPR010877">
    <property type="entry name" value="Phage_Mu_Gp46"/>
</dbReference>
<gene>
    <name evidence="1" type="ORF">CRM82_16985</name>
</gene>
<proteinExistence type="predicted"/>
<evidence type="ECO:0000313" key="2">
    <source>
        <dbReference type="Proteomes" id="UP000220246"/>
    </source>
</evidence>
<sequence>MQTYIDTAQLQRSALVRAVHISLFTWRRADPSDQVDDADLQGWWGDSFPSVAGDRIGSKLWLLRRRKITPQTIRDAQRFCEEALQWLLDDGFLTGVTVTISRPSAVRLAAHIVLYRPDGDPIELNIDDLLQVAYAV</sequence>
<dbReference type="OrthoDB" id="5677166at2"/>
<dbReference type="RefSeq" id="WP_066533607.1">
    <property type="nucleotide sequence ID" value="NZ_PDEA01000001.1"/>
</dbReference>
<evidence type="ECO:0000313" key="1">
    <source>
        <dbReference type="EMBL" id="PEH90059.1"/>
    </source>
</evidence>
<dbReference type="GeneID" id="80802315"/>
<evidence type="ECO:0008006" key="3">
    <source>
        <dbReference type="Google" id="ProtNLM"/>
    </source>
</evidence>
<dbReference type="Proteomes" id="UP000220246">
    <property type="component" value="Unassembled WGS sequence"/>
</dbReference>
<comment type="caution">
    <text evidence="1">The sequence shown here is derived from an EMBL/GenBank/DDBJ whole genome shotgun (WGS) entry which is preliminary data.</text>
</comment>
<name>A0A2A7UXI1_COMTR</name>
<accession>A0A2A7UXI1</accession>
<organism evidence="1 2">
    <name type="scientific">Comamonas terrigena</name>
    <dbReference type="NCBI Taxonomy" id="32013"/>
    <lineage>
        <taxon>Bacteria</taxon>
        <taxon>Pseudomonadati</taxon>
        <taxon>Pseudomonadota</taxon>
        <taxon>Betaproteobacteria</taxon>
        <taxon>Burkholderiales</taxon>
        <taxon>Comamonadaceae</taxon>
        <taxon>Comamonas</taxon>
    </lineage>
</organism>
<keyword evidence="2" id="KW-1185">Reference proteome</keyword>
<protein>
    <recommendedName>
        <fullName evidence="3">Phage tail protein</fullName>
    </recommendedName>
</protein>
<dbReference type="Pfam" id="PF07409">
    <property type="entry name" value="GP46"/>
    <property type="match status" value="1"/>
</dbReference>
<reference evidence="2" key="1">
    <citation type="submission" date="2017-09" db="EMBL/GenBank/DDBJ databases">
        <title>FDA dAtabase for Regulatory Grade micrObial Sequences (FDA-ARGOS): Supporting development and validation of Infectious Disease Dx tests.</title>
        <authorList>
            <person name="Minogue T."/>
            <person name="Wolcott M."/>
            <person name="Wasieloski L."/>
            <person name="Aguilar W."/>
            <person name="Moore D."/>
            <person name="Tallon L."/>
            <person name="Sadzewicz L."/>
            <person name="Ott S."/>
            <person name="Zhao X."/>
            <person name="Nagaraj S."/>
            <person name="Vavikolanu K."/>
            <person name="Aluvathingal J."/>
            <person name="Nadendla S."/>
            <person name="Sichtig H."/>
        </authorList>
    </citation>
    <scope>NUCLEOTIDE SEQUENCE [LARGE SCALE GENOMIC DNA]</scope>
    <source>
        <strain evidence="2">FDAARGOS_394</strain>
    </source>
</reference>